<dbReference type="PATRIC" id="fig|1459.3.peg.4250"/>
<accession>A0A0M0GH04</accession>
<reference evidence="2" key="1">
    <citation type="submission" date="2015-07" db="EMBL/GenBank/DDBJ databases">
        <title>Fjat-10036 dsm4.</title>
        <authorList>
            <person name="Liu B."/>
            <person name="Wang J."/>
            <person name="Zhu Y."/>
            <person name="Liu G."/>
            <person name="Chen Q."/>
            <person name="Chen Z."/>
            <person name="Lan J."/>
            <person name="Che J."/>
            <person name="Ge C."/>
            <person name="Shi H."/>
            <person name="Pan Z."/>
            <person name="Liu X."/>
        </authorList>
    </citation>
    <scope>NUCLEOTIDE SEQUENCE [LARGE SCALE GENOMIC DNA]</scope>
    <source>
        <strain evidence="2">DSM 4</strain>
    </source>
</reference>
<dbReference type="InterPro" id="IPR036237">
    <property type="entry name" value="Xyl_isomerase-like_sf"/>
</dbReference>
<evidence type="ECO:0000313" key="1">
    <source>
        <dbReference type="EMBL" id="KON88731.1"/>
    </source>
</evidence>
<dbReference type="SUPFAM" id="SSF51658">
    <property type="entry name" value="Xylose isomerase-like"/>
    <property type="match status" value="1"/>
</dbReference>
<protein>
    <submittedName>
        <fullName evidence="1">Uncharacterized protein</fullName>
    </submittedName>
</protein>
<comment type="caution">
    <text evidence="1">The sequence shown here is derived from an EMBL/GenBank/DDBJ whole genome shotgun (WGS) entry which is preliminary data.</text>
</comment>
<gene>
    <name evidence="1" type="ORF">AF332_19295</name>
</gene>
<proteinExistence type="predicted"/>
<dbReference type="OrthoDB" id="9786703at2"/>
<name>A0A0M0GH04_SPOGL</name>
<dbReference type="Proteomes" id="UP000037109">
    <property type="component" value="Unassembled WGS sequence"/>
</dbReference>
<dbReference type="AlphaFoldDB" id="A0A0M0GH04"/>
<organism evidence="1 2">
    <name type="scientific">Sporosarcina globispora</name>
    <name type="common">Bacillus globisporus</name>
    <dbReference type="NCBI Taxonomy" id="1459"/>
    <lineage>
        <taxon>Bacteria</taxon>
        <taxon>Bacillati</taxon>
        <taxon>Bacillota</taxon>
        <taxon>Bacilli</taxon>
        <taxon>Bacillales</taxon>
        <taxon>Caryophanaceae</taxon>
        <taxon>Sporosarcina</taxon>
    </lineage>
</organism>
<evidence type="ECO:0000313" key="2">
    <source>
        <dbReference type="Proteomes" id="UP000037109"/>
    </source>
</evidence>
<dbReference type="STRING" id="1459.AF332_19295"/>
<keyword evidence="2" id="KW-1185">Reference proteome</keyword>
<dbReference type="RefSeq" id="WP_053436110.1">
    <property type="nucleotide sequence ID" value="NZ_LGUF01000007.1"/>
</dbReference>
<dbReference type="EMBL" id="LGUF01000007">
    <property type="protein sequence ID" value="KON88731.1"/>
    <property type="molecule type" value="Genomic_DNA"/>
</dbReference>
<dbReference type="Gene3D" id="3.20.20.150">
    <property type="entry name" value="Divalent-metal-dependent TIM barrel enzymes"/>
    <property type="match status" value="1"/>
</dbReference>
<sequence>MNKYSVNLSTVFTEVPFLDRFKKAREAGFSNVECQFPYTYVRLANQLLHEAGLSQFTGQLAEKAFQKAADVGLNDQDMSAVIKPLEETAGAVVKRKD</sequence>